<sequence length="233" mass="27072">PILSTSYIDRFLKDFLETAEQHFMRGQRVIYYVLVDNVSKVPALKLSPERTMTVLHVPKFSRWQDISMMRMEQISTLIQERIRHEVTYLFCLDVDLLFVGHFGPEALGDLVAQLQAGVYPNAPKSFTFEQRPQSAAYIAPGQGDYYYHAALFGGRPELVYNLTRACMAGVSKDKVTGIEAVWHEESHLNRYFLDHKPTKLLSHEFCWDRTPRSYIKLPRIKWIPEEYKIVRGA</sequence>
<keyword evidence="5" id="KW-0812">Transmembrane</keyword>
<dbReference type="GO" id="GO:0005794">
    <property type="term" value="C:Golgi apparatus"/>
    <property type="evidence" value="ECO:0007669"/>
    <property type="project" value="TreeGrafter"/>
</dbReference>
<evidence type="ECO:0000256" key="10">
    <source>
        <dbReference type="PIRSR" id="PIRSR605076-2"/>
    </source>
</evidence>
<name>A0A401QF00_SCYTO</name>
<feature type="binding site" evidence="11">
    <location>
        <position position="95"/>
    </location>
    <ligand>
        <name>Mn(2+)</name>
        <dbReference type="ChEBI" id="CHEBI:29035"/>
    </ligand>
</feature>
<proteinExistence type="inferred from homology"/>
<dbReference type="GO" id="GO:0046872">
    <property type="term" value="F:metal ion binding"/>
    <property type="evidence" value="ECO:0007669"/>
    <property type="project" value="UniProtKB-KW"/>
</dbReference>
<keyword evidence="3" id="KW-0328">Glycosyltransferase</keyword>
<evidence type="ECO:0000313" key="13">
    <source>
        <dbReference type="Proteomes" id="UP000288216"/>
    </source>
</evidence>
<dbReference type="FunFam" id="3.90.550.10:FF:000022">
    <property type="entry name" value="Histo-blood group ABO system transferase"/>
    <property type="match status" value="1"/>
</dbReference>
<feature type="binding site" evidence="10">
    <location>
        <position position="7"/>
    </location>
    <ligand>
        <name>UDP-N-acetyl-alpha-D-galactosamine</name>
        <dbReference type="ChEBI" id="CHEBI:67138"/>
    </ligand>
</feature>
<dbReference type="EMBL" id="BFAA01052815">
    <property type="protein sequence ID" value="GCB83998.1"/>
    <property type="molecule type" value="Genomic_DNA"/>
</dbReference>
<evidence type="ECO:0000256" key="5">
    <source>
        <dbReference type="ARBA" id="ARBA00022692"/>
    </source>
</evidence>
<evidence type="ECO:0000256" key="2">
    <source>
        <dbReference type="ARBA" id="ARBA00010413"/>
    </source>
</evidence>
<evidence type="ECO:0000256" key="11">
    <source>
        <dbReference type="PIRSR" id="PIRSR605076-3"/>
    </source>
</evidence>
<keyword evidence="7" id="KW-1133">Transmembrane helix</keyword>
<dbReference type="GO" id="GO:0031982">
    <property type="term" value="C:vesicle"/>
    <property type="evidence" value="ECO:0007669"/>
    <property type="project" value="TreeGrafter"/>
</dbReference>
<accession>A0A401QF00</accession>
<dbReference type="AlphaFoldDB" id="A0A401QF00"/>
<dbReference type="OMA" id="RFVFCMD"/>
<dbReference type="GO" id="GO:0016020">
    <property type="term" value="C:membrane"/>
    <property type="evidence" value="ECO:0007669"/>
    <property type="project" value="UniProtKB-SubCell"/>
</dbReference>
<evidence type="ECO:0000256" key="7">
    <source>
        <dbReference type="ARBA" id="ARBA00022989"/>
    </source>
</evidence>
<dbReference type="STRING" id="75743.A0A401QF00"/>
<protein>
    <recommendedName>
        <fullName evidence="14">Globoside alpha-1,3-N-acetylgalactosaminyltransferase 1</fullName>
    </recommendedName>
</protein>
<evidence type="ECO:0000256" key="6">
    <source>
        <dbReference type="ARBA" id="ARBA00022968"/>
    </source>
</evidence>
<dbReference type="GO" id="GO:0005975">
    <property type="term" value="P:carbohydrate metabolic process"/>
    <property type="evidence" value="ECO:0007669"/>
    <property type="project" value="InterPro"/>
</dbReference>
<comment type="caution">
    <text evidence="12">The sequence shown here is derived from an EMBL/GenBank/DDBJ whole genome shotgun (WGS) entry which is preliminary data.</text>
</comment>
<reference evidence="12 13" key="1">
    <citation type="journal article" date="2018" name="Nat. Ecol. Evol.">
        <title>Shark genomes provide insights into elasmobranch evolution and the origin of vertebrates.</title>
        <authorList>
            <person name="Hara Y"/>
            <person name="Yamaguchi K"/>
            <person name="Onimaru K"/>
            <person name="Kadota M"/>
            <person name="Koyanagi M"/>
            <person name="Keeley SD"/>
            <person name="Tatsumi K"/>
            <person name="Tanaka K"/>
            <person name="Motone F"/>
            <person name="Kageyama Y"/>
            <person name="Nozu R"/>
            <person name="Adachi N"/>
            <person name="Nishimura O"/>
            <person name="Nakagawa R"/>
            <person name="Tanegashima C"/>
            <person name="Kiyatake I"/>
            <person name="Matsumoto R"/>
            <person name="Murakumo K"/>
            <person name="Nishida K"/>
            <person name="Terakita A"/>
            <person name="Kuratani S"/>
            <person name="Sato K"/>
            <person name="Hyodo S Kuraku.S."/>
        </authorList>
    </citation>
    <scope>NUCLEOTIDE SEQUENCE [LARGE SCALE GENOMIC DNA]</scope>
</reference>
<feature type="binding site" evidence="11">
    <location>
        <position position="93"/>
    </location>
    <ligand>
        <name>Mn(2+)</name>
        <dbReference type="ChEBI" id="CHEBI:29035"/>
    </ligand>
</feature>
<feature type="active site" description="Nucleophile" evidence="9">
    <location>
        <position position="185"/>
    </location>
</feature>
<feature type="binding site" evidence="10">
    <location>
        <position position="185"/>
    </location>
    <ligand>
        <name>an alpha-L-fucosyl-(1-&gt;2)-beta-D-galactosyl derivative</name>
        <dbReference type="ChEBI" id="CHEBI:140327"/>
    </ligand>
</feature>
<gene>
    <name evidence="12" type="ORF">scyTo_0024669</name>
</gene>
<dbReference type="SUPFAM" id="SSF53448">
    <property type="entry name" value="Nucleotide-diphospho-sugar transferases"/>
    <property type="match status" value="1"/>
</dbReference>
<dbReference type="InterPro" id="IPR005076">
    <property type="entry name" value="Glyco_trans_6"/>
</dbReference>
<dbReference type="PANTHER" id="PTHR10462:SF53">
    <property type="entry name" value="HISTO-BLOOD GROUP ABO SYSTEM TRANSFERASE 1-LIKE"/>
    <property type="match status" value="1"/>
</dbReference>
<organism evidence="12 13">
    <name type="scientific">Scyliorhinus torazame</name>
    <name type="common">Cloudy catshark</name>
    <name type="synonym">Catulus torazame</name>
    <dbReference type="NCBI Taxonomy" id="75743"/>
    <lineage>
        <taxon>Eukaryota</taxon>
        <taxon>Metazoa</taxon>
        <taxon>Chordata</taxon>
        <taxon>Craniata</taxon>
        <taxon>Vertebrata</taxon>
        <taxon>Chondrichthyes</taxon>
        <taxon>Elasmobranchii</taxon>
        <taxon>Galeomorphii</taxon>
        <taxon>Galeoidea</taxon>
        <taxon>Carcharhiniformes</taxon>
        <taxon>Scyliorhinidae</taxon>
        <taxon>Scyliorhinus</taxon>
    </lineage>
</organism>
<feature type="binding site" evidence="10">
    <location>
        <position position="208"/>
    </location>
    <ligand>
        <name>an alpha-L-fucosyl-(1-&gt;2)-beta-D-galactosyl derivative</name>
        <dbReference type="ChEBI" id="CHEBI:140327"/>
    </ligand>
</feature>
<feature type="binding site" evidence="10">
    <location>
        <position position="127"/>
    </location>
    <ligand>
        <name>an alpha-L-fucosyl-(1-&gt;2)-beta-D-galactosyl derivative</name>
        <dbReference type="ChEBI" id="CHEBI:140327"/>
    </ligand>
</feature>
<feature type="binding site" evidence="10">
    <location>
        <begin position="93"/>
        <end position="95"/>
    </location>
    <ligand>
        <name>UDP-N-acetyl-alpha-D-galactosamine</name>
        <dbReference type="ChEBI" id="CHEBI:67138"/>
    </ligand>
</feature>
<keyword evidence="13" id="KW-1185">Reference proteome</keyword>
<keyword evidence="4" id="KW-0808">Transferase</keyword>
<dbReference type="InterPro" id="IPR029044">
    <property type="entry name" value="Nucleotide-diphossugar_trans"/>
</dbReference>
<keyword evidence="11" id="KW-0479">Metal-binding</keyword>
<evidence type="ECO:0000313" key="12">
    <source>
        <dbReference type="EMBL" id="GCB83998.1"/>
    </source>
</evidence>
<dbReference type="PANTHER" id="PTHR10462">
    <property type="entry name" value="GLYCOSYLTRANSFERASE-RELATED"/>
    <property type="match status" value="1"/>
</dbReference>
<comment type="cofactor">
    <cofactor evidence="11">
        <name>Mn(2+)</name>
        <dbReference type="ChEBI" id="CHEBI:29035"/>
    </cofactor>
    <text evidence="11">Binds 1 Mn(2+) ion per subunit.</text>
</comment>
<comment type="subcellular location">
    <subcellularLocation>
        <location evidence="1">Membrane</location>
        <topology evidence="1">Single-pass type II membrane protein</topology>
    </subcellularLocation>
</comment>
<comment type="similarity">
    <text evidence="2">Belongs to the glycosyltransferase 6 family.</text>
</comment>
<evidence type="ECO:0000256" key="1">
    <source>
        <dbReference type="ARBA" id="ARBA00004606"/>
    </source>
</evidence>
<dbReference type="OrthoDB" id="10013941at2759"/>
<evidence type="ECO:0000256" key="3">
    <source>
        <dbReference type="ARBA" id="ARBA00022676"/>
    </source>
</evidence>
<evidence type="ECO:0008006" key="14">
    <source>
        <dbReference type="Google" id="ProtNLM"/>
    </source>
</evidence>
<dbReference type="Pfam" id="PF03414">
    <property type="entry name" value="Glyco_transf_6"/>
    <property type="match status" value="1"/>
</dbReference>
<keyword evidence="6" id="KW-0735">Signal-anchor</keyword>
<keyword evidence="8" id="KW-0472">Membrane</keyword>
<keyword evidence="11" id="KW-0464">Manganese</keyword>
<dbReference type="Gene3D" id="3.90.550.10">
    <property type="entry name" value="Spore Coat Polysaccharide Biosynthesis Protein SpsA, Chain A"/>
    <property type="match status" value="1"/>
</dbReference>
<evidence type="ECO:0000256" key="4">
    <source>
        <dbReference type="ARBA" id="ARBA00022679"/>
    </source>
</evidence>
<dbReference type="Proteomes" id="UP000288216">
    <property type="component" value="Unassembled WGS sequence"/>
</dbReference>
<evidence type="ECO:0000256" key="8">
    <source>
        <dbReference type="ARBA" id="ARBA00023136"/>
    </source>
</evidence>
<evidence type="ECO:0000256" key="9">
    <source>
        <dbReference type="PIRSR" id="PIRSR605076-1"/>
    </source>
</evidence>
<feature type="non-terminal residue" evidence="12">
    <location>
        <position position="1"/>
    </location>
</feature>
<dbReference type="GO" id="GO:0016758">
    <property type="term" value="F:hexosyltransferase activity"/>
    <property type="evidence" value="ECO:0007669"/>
    <property type="project" value="InterPro"/>
</dbReference>